<evidence type="ECO:0000313" key="3">
    <source>
        <dbReference type="Proteomes" id="UP000570595"/>
    </source>
</evidence>
<protein>
    <submittedName>
        <fullName evidence="2">Uncharacterized protein</fullName>
    </submittedName>
</protein>
<evidence type="ECO:0000313" key="2">
    <source>
        <dbReference type="EMBL" id="KAF4648723.1"/>
    </source>
</evidence>
<dbReference type="Proteomes" id="UP000570595">
    <property type="component" value="Unassembled WGS sequence"/>
</dbReference>
<name>A0A7J6KN26_PEROL</name>
<sequence>LKDGNDELTVRVRVLKAMAQTKEDALVAIEEAAELWSQGVTPWRFRWCITTWQDDGRLPVSSTRAKEDAERQMRAMRQMLAKYSAVAREANQVYGDCHTRNESLPPQIAECRRPKDEEYASVPSDDEANKRARCSVVEVVDLRNA</sequence>
<gene>
    <name evidence="2" type="ORF">FOL46_002580</name>
    <name evidence="1" type="ORF">FOZ61_002869</name>
</gene>
<accession>A0A7J6KN26</accession>
<organism evidence="2 4">
    <name type="scientific">Perkinsus olseni</name>
    <name type="common">Perkinsus atlanticus</name>
    <dbReference type="NCBI Taxonomy" id="32597"/>
    <lineage>
        <taxon>Eukaryota</taxon>
        <taxon>Sar</taxon>
        <taxon>Alveolata</taxon>
        <taxon>Perkinsozoa</taxon>
        <taxon>Perkinsea</taxon>
        <taxon>Perkinsida</taxon>
        <taxon>Perkinsidae</taxon>
        <taxon>Perkinsus</taxon>
    </lineage>
</organism>
<evidence type="ECO:0000313" key="1">
    <source>
        <dbReference type="EMBL" id="KAF4648316.1"/>
    </source>
</evidence>
<evidence type="ECO:0000313" key="4">
    <source>
        <dbReference type="Proteomes" id="UP000572268"/>
    </source>
</evidence>
<comment type="caution">
    <text evidence="2">The sequence shown here is derived from an EMBL/GenBank/DDBJ whole genome shotgun (WGS) entry which is preliminary data.</text>
</comment>
<dbReference type="AlphaFoldDB" id="A0A7J6KN26"/>
<dbReference type="Proteomes" id="UP000572268">
    <property type="component" value="Unassembled WGS sequence"/>
</dbReference>
<feature type="non-terminal residue" evidence="2">
    <location>
        <position position="145"/>
    </location>
</feature>
<dbReference type="EMBL" id="JABANN010001835">
    <property type="protein sequence ID" value="KAF4648723.1"/>
    <property type="molecule type" value="Genomic_DNA"/>
</dbReference>
<dbReference type="EMBL" id="JABAHT010001834">
    <property type="protein sequence ID" value="KAF4648316.1"/>
    <property type="molecule type" value="Genomic_DNA"/>
</dbReference>
<reference evidence="3 4" key="1">
    <citation type="submission" date="2020-04" db="EMBL/GenBank/DDBJ databases">
        <title>Perkinsus olseni comparative genomics.</title>
        <authorList>
            <person name="Bogema D.R."/>
        </authorList>
    </citation>
    <scope>NUCLEOTIDE SEQUENCE [LARGE SCALE GENOMIC DNA]</scope>
    <source>
        <strain evidence="1">ATCC PRA-179</strain>
        <strain evidence="2">ATCC PRA-31</strain>
    </source>
</reference>
<proteinExistence type="predicted"/>